<dbReference type="RefSeq" id="XP_033379733.1">
    <property type="nucleotide sequence ID" value="XM_033528979.1"/>
</dbReference>
<dbReference type="Pfam" id="PF00172">
    <property type="entry name" value="Zn_clus"/>
    <property type="match status" value="1"/>
</dbReference>
<feature type="region of interest" description="Disordered" evidence="2">
    <location>
        <begin position="1"/>
        <end position="45"/>
    </location>
</feature>
<feature type="compositionally biased region" description="Polar residues" evidence="2">
    <location>
        <begin position="1"/>
        <end position="13"/>
    </location>
</feature>
<dbReference type="InterPro" id="IPR052400">
    <property type="entry name" value="Zn2-C6_fungal_TF"/>
</dbReference>
<evidence type="ECO:0000313" key="4">
    <source>
        <dbReference type="EMBL" id="KAF2011394.1"/>
    </source>
</evidence>
<evidence type="ECO:0000259" key="3">
    <source>
        <dbReference type="PROSITE" id="PS50048"/>
    </source>
</evidence>
<sequence length="411" mass="47009">MVDASPLSTSTPGVSPHGRSTSRDSAHPSPAQSETSPDHGGTPQTAESIRKLITRKSHRKSRLGCLNCKRRRIKCDEKKPQCSNCITRDINCDYLQGLGKETPAQSKSTENLDVPNLELMYFWTTATCHSLSNWESGATFFQVNMTELMLQSNHSLHLIFCVTALHLAYCRPARKYEYIELADRHYGLGLPPLTEALANLNADNCDSVYFSVQAVCFVAFARGPQPGQYLAFGENGRSEWLIMFRGIRSTIESISQENFQKTHAINISSTRKPLQPHHVNKPPEWERRLQDLREHVEFLSQNSQHLDSILRAVDVLINCYDNRYNGKDGEYHVVFAWLYRMDEAYLKLLQQHDSAALMIYAYFAVLMSDLEKFWYMKGWTHHVMSGIYNAMVEGQKTWVRWPMAQVGWIPP</sequence>
<evidence type="ECO:0000256" key="1">
    <source>
        <dbReference type="ARBA" id="ARBA00023242"/>
    </source>
</evidence>
<feature type="domain" description="Zn(2)-C6 fungal-type" evidence="3">
    <location>
        <begin position="64"/>
        <end position="94"/>
    </location>
</feature>
<dbReference type="EMBL" id="ML978074">
    <property type="protein sequence ID" value="KAF2011394.1"/>
    <property type="molecule type" value="Genomic_DNA"/>
</dbReference>
<proteinExistence type="predicted"/>
<dbReference type="PROSITE" id="PS00463">
    <property type="entry name" value="ZN2_CY6_FUNGAL_1"/>
    <property type="match status" value="1"/>
</dbReference>
<dbReference type="AlphaFoldDB" id="A0A6A5XGA2"/>
<dbReference type="GeneID" id="54286376"/>
<dbReference type="GO" id="GO:0008270">
    <property type="term" value="F:zinc ion binding"/>
    <property type="evidence" value="ECO:0007669"/>
    <property type="project" value="InterPro"/>
</dbReference>
<dbReference type="PRINTS" id="PR00755">
    <property type="entry name" value="AFLATOXINBRP"/>
</dbReference>
<name>A0A6A5XGA2_9PLEO</name>
<dbReference type="CDD" id="cd00067">
    <property type="entry name" value="GAL4"/>
    <property type="match status" value="1"/>
</dbReference>
<reference evidence="4" key="1">
    <citation type="journal article" date="2020" name="Stud. Mycol.">
        <title>101 Dothideomycetes genomes: a test case for predicting lifestyles and emergence of pathogens.</title>
        <authorList>
            <person name="Haridas S."/>
            <person name="Albert R."/>
            <person name="Binder M."/>
            <person name="Bloem J."/>
            <person name="Labutti K."/>
            <person name="Salamov A."/>
            <person name="Andreopoulos B."/>
            <person name="Baker S."/>
            <person name="Barry K."/>
            <person name="Bills G."/>
            <person name="Bluhm B."/>
            <person name="Cannon C."/>
            <person name="Castanera R."/>
            <person name="Culley D."/>
            <person name="Daum C."/>
            <person name="Ezra D."/>
            <person name="Gonzalez J."/>
            <person name="Henrissat B."/>
            <person name="Kuo A."/>
            <person name="Liang C."/>
            <person name="Lipzen A."/>
            <person name="Lutzoni F."/>
            <person name="Magnuson J."/>
            <person name="Mondo S."/>
            <person name="Nolan M."/>
            <person name="Ohm R."/>
            <person name="Pangilinan J."/>
            <person name="Park H.-J."/>
            <person name="Ramirez L."/>
            <person name="Alfaro M."/>
            <person name="Sun H."/>
            <person name="Tritt A."/>
            <person name="Yoshinaga Y."/>
            <person name="Zwiers L.-H."/>
            <person name="Turgeon B."/>
            <person name="Goodwin S."/>
            <person name="Spatafora J."/>
            <person name="Crous P."/>
            <person name="Grigoriev I."/>
        </authorList>
    </citation>
    <scope>NUCLEOTIDE SEQUENCE</scope>
    <source>
        <strain evidence="4">CBS 175.79</strain>
    </source>
</reference>
<keyword evidence="1" id="KW-0539">Nucleus</keyword>
<protein>
    <recommendedName>
        <fullName evidence="3">Zn(2)-C6 fungal-type domain-containing protein</fullName>
    </recommendedName>
</protein>
<dbReference type="PROSITE" id="PS50048">
    <property type="entry name" value="ZN2_CY6_FUNGAL_2"/>
    <property type="match status" value="1"/>
</dbReference>
<keyword evidence="5" id="KW-1185">Reference proteome</keyword>
<dbReference type="GO" id="GO:0000981">
    <property type="term" value="F:DNA-binding transcription factor activity, RNA polymerase II-specific"/>
    <property type="evidence" value="ECO:0007669"/>
    <property type="project" value="InterPro"/>
</dbReference>
<gene>
    <name evidence="4" type="ORF">BU24DRAFT_426470</name>
</gene>
<dbReference type="PANTHER" id="PTHR47657:SF13">
    <property type="entry name" value="ZN(2)-C6 FUNGAL-TYPE DOMAIN-CONTAINING PROTEIN-RELATED"/>
    <property type="match status" value="1"/>
</dbReference>
<dbReference type="InterPro" id="IPR001138">
    <property type="entry name" value="Zn2Cys6_DnaBD"/>
</dbReference>
<accession>A0A6A5XGA2</accession>
<dbReference type="InterPro" id="IPR021858">
    <property type="entry name" value="Fun_TF"/>
</dbReference>
<dbReference type="Proteomes" id="UP000799778">
    <property type="component" value="Unassembled WGS sequence"/>
</dbReference>
<dbReference type="SUPFAM" id="SSF57701">
    <property type="entry name" value="Zn2/Cys6 DNA-binding domain"/>
    <property type="match status" value="1"/>
</dbReference>
<organism evidence="4 5">
    <name type="scientific">Aaosphaeria arxii CBS 175.79</name>
    <dbReference type="NCBI Taxonomy" id="1450172"/>
    <lineage>
        <taxon>Eukaryota</taxon>
        <taxon>Fungi</taxon>
        <taxon>Dikarya</taxon>
        <taxon>Ascomycota</taxon>
        <taxon>Pezizomycotina</taxon>
        <taxon>Dothideomycetes</taxon>
        <taxon>Pleosporomycetidae</taxon>
        <taxon>Pleosporales</taxon>
        <taxon>Pleosporales incertae sedis</taxon>
        <taxon>Aaosphaeria</taxon>
    </lineage>
</organism>
<dbReference type="PANTHER" id="PTHR47657">
    <property type="entry name" value="STEROL REGULATORY ELEMENT-BINDING PROTEIN ECM22"/>
    <property type="match status" value="1"/>
</dbReference>
<dbReference type="OrthoDB" id="416217at2759"/>
<dbReference type="Pfam" id="PF11951">
    <property type="entry name" value="Fungal_trans_2"/>
    <property type="match status" value="1"/>
</dbReference>
<evidence type="ECO:0000256" key="2">
    <source>
        <dbReference type="SAM" id="MobiDB-lite"/>
    </source>
</evidence>
<dbReference type="Gene3D" id="4.10.240.10">
    <property type="entry name" value="Zn(2)-C6 fungal-type DNA-binding domain"/>
    <property type="match status" value="1"/>
</dbReference>
<evidence type="ECO:0000313" key="5">
    <source>
        <dbReference type="Proteomes" id="UP000799778"/>
    </source>
</evidence>
<dbReference type="SMART" id="SM00066">
    <property type="entry name" value="GAL4"/>
    <property type="match status" value="1"/>
</dbReference>
<dbReference type="InterPro" id="IPR036864">
    <property type="entry name" value="Zn2-C6_fun-type_DNA-bd_sf"/>
</dbReference>